<dbReference type="RefSeq" id="WP_157564471.1">
    <property type="nucleotide sequence ID" value="NZ_WQKZ01000002.1"/>
</dbReference>
<proteinExistence type="predicted"/>
<keyword evidence="2" id="KW-1185">Reference proteome</keyword>
<dbReference type="PROSITE" id="PS51257">
    <property type="entry name" value="PROKAR_LIPOPROTEIN"/>
    <property type="match status" value="1"/>
</dbReference>
<reference evidence="1 2" key="1">
    <citation type="submission" date="2019-12" db="EMBL/GenBank/DDBJ databases">
        <title>Hymenobacter sp. HMF4947 Genome sequencing and assembly.</title>
        <authorList>
            <person name="Kang H."/>
            <person name="Cha I."/>
            <person name="Kim H."/>
            <person name="Joh K."/>
        </authorList>
    </citation>
    <scope>NUCLEOTIDE SEQUENCE [LARGE SCALE GENOMIC DNA]</scope>
    <source>
        <strain evidence="1 2">HMF4947</strain>
    </source>
</reference>
<dbReference type="Proteomes" id="UP000441336">
    <property type="component" value="Unassembled WGS sequence"/>
</dbReference>
<sequence>MRFLLFLLLATALVGCTKTSGPLKLYFIGSTRFTSGNRAAGPADTLATRLYIDDTGARPAGLTHLRITVDYSPRRAPYAYPSPITSFMFASVTPATEQIVYLDSAFATSSTSALPTELLFTNVYGARTSTGTERWTYQVTDQASNTVSRTFIISQRRADSTLVYNDYTLRLNTPPIGPGARRFIDLKSGLALPTFTVAKAPELQRLTDVILLADGSLASPDALVAPRLNDATWPMANRVRTRFAKTTLTATTFLNVTDTLSIRQLFAAPGISTLPGLTVGDVYAFRISASTSSPFPTQYGLLYVVSSTSGLQVQIRTSKKPL</sequence>
<evidence type="ECO:0000313" key="1">
    <source>
        <dbReference type="EMBL" id="MVN76509.1"/>
    </source>
</evidence>
<evidence type="ECO:0000313" key="2">
    <source>
        <dbReference type="Proteomes" id="UP000441336"/>
    </source>
</evidence>
<organism evidence="1 2">
    <name type="scientific">Hymenobacter ginkgonis</name>
    <dbReference type="NCBI Taxonomy" id="2682976"/>
    <lineage>
        <taxon>Bacteria</taxon>
        <taxon>Pseudomonadati</taxon>
        <taxon>Bacteroidota</taxon>
        <taxon>Cytophagia</taxon>
        <taxon>Cytophagales</taxon>
        <taxon>Hymenobacteraceae</taxon>
        <taxon>Hymenobacter</taxon>
    </lineage>
</organism>
<accession>A0A7K1TDM8</accession>
<dbReference type="EMBL" id="WQKZ01000002">
    <property type="protein sequence ID" value="MVN76509.1"/>
    <property type="molecule type" value="Genomic_DNA"/>
</dbReference>
<comment type="caution">
    <text evidence="1">The sequence shown here is derived from an EMBL/GenBank/DDBJ whole genome shotgun (WGS) entry which is preliminary data.</text>
</comment>
<protein>
    <submittedName>
        <fullName evidence="1">Uncharacterized protein</fullName>
    </submittedName>
</protein>
<name>A0A7K1TDM8_9BACT</name>
<dbReference type="AlphaFoldDB" id="A0A7K1TDM8"/>
<gene>
    <name evidence="1" type="ORF">GO988_09255</name>
</gene>